<gene>
    <name evidence="7" type="ORF">MCNOR_3319</name>
</gene>
<proteinExistence type="inferred from homology"/>
<dbReference type="InterPro" id="IPR006143">
    <property type="entry name" value="RND_pump_MFP"/>
</dbReference>
<reference evidence="7" key="1">
    <citation type="submission" date="2023-03" db="EMBL/GenBank/DDBJ databases">
        <authorList>
            <person name="Pearce D."/>
        </authorList>
    </citation>
    <scope>NUCLEOTIDE SEQUENCE</scope>
    <source>
        <strain evidence="7">Mc</strain>
    </source>
</reference>
<dbReference type="EMBL" id="OX458332">
    <property type="protein sequence ID" value="CAI8894425.1"/>
    <property type="molecule type" value="Genomic_DNA"/>
</dbReference>
<dbReference type="InterPro" id="IPR058792">
    <property type="entry name" value="Beta-barrel_RND_2"/>
</dbReference>
<dbReference type="GO" id="GO:0060003">
    <property type="term" value="P:copper ion export"/>
    <property type="evidence" value="ECO:0007669"/>
    <property type="project" value="TreeGrafter"/>
</dbReference>
<evidence type="ECO:0000256" key="1">
    <source>
        <dbReference type="ARBA" id="ARBA00009477"/>
    </source>
</evidence>
<dbReference type="PANTHER" id="PTHR30097:SF4">
    <property type="entry name" value="SLR6042 PROTEIN"/>
    <property type="match status" value="1"/>
</dbReference>
<dbReference type="InterPro" id="IPR058649">
    <property type="entry name" value="CzcB_C"/>
</dbReference>
<feature type="domain" description="CzcB-like barrel-sandwich hybrid" evidence="5">
    <location>
        <begin position="97"/>
        <end position="247"/>
    </location>
</feature>
<evidence type="ECO:0000313" key="8">
    <source>
        <dbReference type="Proteomes" id="UP001158598"/>
    </source>
</evidence>
<sequence length="403" mass="43986">MRFASVGGVRVAQLAGTAVFLWACQGEPEPEPERSERVQTDVAATAAPREAAEPDGTVVTAPPDLMKQLRIAVVSEGELHEPLRVPGRVGIEEFRRLARIGATVTGRITHIDASVGQRVTRGQKLAVLNSTEFSDTQRAFLKALAQKQLHSVIVERARKLYESGVISEMEFQRRASELSQAETEYNAMADQLQVLGMSSESLALLEKTRVIQPLVPVVSSIDGIVMERHVSQGLVVQPADVLFVVADLSQLWIVAEVPEQQAEWARLGQQVEAEIPALSDRRVKGHLVYIAPTVDPETRTVTVRMEVANPDGSLKPEMLATMLISGKVSRLPMVPAEAVVRDGDRDAVFVPAGADRFRLVPVKLGKEVGGQRPVLSGLSAGDEVVTEGSFHLNNERLRRELEQ</sequence>
<dbReference type="AlphaFoldDB" id="A0AA35V3A4"/>
<keyword evidence="2" id="KW-0813">Transport</keyword>
<dbReference type="GO" id="GO:0030288">
    <property type="term" value="C:outer membrane-bounded periplasmic space"/>
    <property type="evidence" value="ECO:0007669"/>
    <property type="project" value="TreeGrafter"/>
</dbReference>
<dbReference type="RefSeq" id="WP_218797647.1">
    <property type="nucleotide sequence ID" value="NZ_CP079097.1"/>
</dbReference>
<feature type="region of interest" description="Disordered" evidence="3">
    <location>
        <begin position="28"/>
        <end position="60"/>
    </location>
</feature>
<dbReference type="Pfam" id="PF25975">
    <property type="entry name" value="CzcB_C"/>
    <property type="match status" value="1"/>
</dbReference>
<name>A0AA35V3A4_METCP</name>
<dbReference type="GO" id="GO:0015679">
    <property type="term" value="P:plasma membrane copper ion transport"/>
    <property type="evidence" value="ECO:0007669"/>
    <property type="project" value="TreeGrafter"/>
</dbReference>
<evidence type="ECO:0000259" key="5">
    <source>
        <dbReference type="Pfam" id="PF25973"/>
    </source>
</evidence>
<dbReference type="FunFam" id="2.40.30.170:FF:000010">
    <property type="entry name" value="Efflux RND transporter periplasmic adaptor subunit"/>
    <property type="match status" value="1"/>
</dbReference>
<accession>A0AA35V3A4</accession>
<dbReference type="InterPro" id="IPR051909">
    <property type="entry name" value="MFP_Cation_Efflux"/>
</dbReference>
<evidence type="ECO:0000259" key="4">
    <source>
        <dbReference type="Pfam" id="PF25954"/>
    </source>
</evidence>
<dbReference type="NCBIfam" id="TIGR01730">
    <property type="entry name" value="RND_mfp"/>
    <property type="match status" value="1"/>
</dbReference>
<comment type="similarity">
    <text evidence="1">Belongs to the membrane fusion protein (MFP) (TC 8.A.1) family.</text>
</comment>
<evidence type="ECO:0000256" key="2">
    <source>
        <dbReference type="ARBA" id="ARBA00022448"/>
    </source>
</evidence>
<dbReference type="Pfam" id="PF25954">
    <property type="entry name" value="Beta-barrel_RND_2"/>
    <property type="match status" value="1"/>
</dbReference>
<evidence type="ECO:0000313" key="7">
    <source>
        <dbReference type="EMBL" id="CAI8894425.1"/>
    </source>
</evidence>
<dbReference type="GO" id="GO:0046914">
    <property type="term" value="F:transition metal ion binding"/>
    <property type="evidence" value="ECO:0007669"/>
    <property type="project" value="TreeGrafter"/>
</dbReference>
<dbReference type="Proteomes" id="UP001158598">
    <property type="component" value="Chromosome"/>
</dbReference>
<dbReference type="InterPro" id="IPR058647">
    <property type="entry name" value="BSH_CzcB-like"/>
</dbReference>
<organism evidence="7 8">
    <name type="scientific">Methylococcus capsulatus</name>
    <dbReference type="NCBI Taxonomy" id="414"/>
    <lineage>
        <taxon>Bacteria</taxon>
        <taxon>Pseudomonadati</taxon>
        <taxon>Pseudomonadota</taxon>
        <taxon>Gammaproteobacteria</taxon>
        <taxon>Methylococcales</taxon>
        <taxon>Methylococcaceae</taxon>
        <taxon>Methylococcus</taxon>
    </lineage>
</organism>
<feature type="domain" description="CusB-like beta-barrel" evidence="4">
    <location>
        <begin position="250"/>
        <end position="326"/>
    </location>
</feature>
<evidence type="ECO:0000256" key="3">
    <source>
        <dbReference type="SAM" id="MobiDB-lite"/>
    </source>
</evidence>
<feature type="domain" description="CzcB-like C-terminal circularly permuted SH3-like" evidence="6">
    <location>
        <begin position="333"/>
        <end position="392"/>
    </location>
</feature>
<protein>
    <submittedName>
        <fullName evidence="7">Membrane fusion protein, heavy metal efflux system</fullName>
    </submittedName>
</protein>
<dbReference type="GO" id="GO:0022857">
    <property type="term" value="F:transmembrane transporter activity"/>
    <property type="evidence" value="ECO:0007669"/>
    <property type="project" value="InterPro"/>
</dbReference>
<dbReference type="Pfam" id="PF25973">
    <property type="entry name" value="BSH_CzcB"/>
    <property type="match status" value="1"/>
</dbReference>
<evidence type="ECO:0000259" key="6">
    <source>
        <dbReference type="Pfam" id="PF25975"/>
    </source>
</evidence>
<dbReference type="GO" id="GO:0016020">
    <property type="term" value="C:membrane"/>
    <property type="evidence" value="ECO:0007669"/>
    <property type="project" value="InterPro"/>
</dbReference>
<dbReference type="PANTHER" id="PTHR30097">
    <property type="entry name" value="CATION EFFLUX SYSTEM PROTEIN CUSB"/>
    <property type="match status" value="1"/>
</dbReference>